<name>A0A164UZ96_9CRUS</name>
<dbReference type="EMBL" id="LRGB01001545">
    <property type="protein sequence ID" value="KZS11815.1"/>
    <property type="molecule type" value="Genomic_DNA"/>
</dbReference>
<reference evidence="1 2" key="1">
    <citation type="submission" date="2016-03" db="EMBL/GenBank/DDBJ databases">
        <title>EvidentialGene: Evidence-directed Construction of Genes on Genomes.</title>
        <authorList>
            <person name="Gilbert D.G."/>
            <person name="Choi J.-H."/>
            <person name="Mockaitis K."/>
            <person name="Colbourne J."/>
            <person name="Pfrender M."/>
        </authorList>
    </citation>
    <scope>NUCLEOTIDE SEQUENCE [LARGE SCALE GENOMIC DNA]</scope>
    <source>
        <strain evidence="1 2">Xinb3</strain>
        <tissue evidence="1">Complete organism</tissue>
    </source>
</reference>
<accession>A0A164UZ96</accession>
<proteinExistence type="predicted"/>
<dbReference type="AlphaFoldDB" id="A0A164UZ96"/>
<keyword evidence="2" id="KW-1185">Reference proteome</keyword>
<organism evidence="1 2">
    <name type="scientific">Daphnia magna</name>
    <dbReference type="NCBI Taxonomy" id="35525"/>
    <lineage>
        <taxon>Eukaryota</taxon>
        <taxon>Metazoa</taxon>
        <taxon>Ecdysozoa</taxon>
        <taxon>Arthropoda</taxon>
        <taxon>Crustacea</taxon>
        <taxon>Branchiopoda</taxon>
        <taxon>Diplostraca</taxon>
        <taxon>Cladocera</taxon>
        <taxon>Anomopoda</taxon>
        <taxon>Daphniidae</taxon>
        <taxon>Daphnia</taxon>
    </lineage>
</organism>
<sequence>MPILYNDTKGTRVNTDQTVYAYKGLAALKQAYQVERLSAYPRRLKAAGISNINEGCDTYLSHETVSASAFLVFEDNVRVVIGYELLESRIVTRDFAFGQSTSAERVLRHVGHVLLENERRQLARRPSAISAPAGTAGRRRSRQ</sequence>
<dbReference type="Proteomes" id="UP000076858">
    <property type="component" value="Unassembled WGS sequence"/>
</dbReference>
<gene>
    <name evidence="1" type="ORF">APZ42_023411</name>
</gene>
<protein>
    <submittedName>
        <fullName evidence="1">Uncharacterized protein</fullName>
    </submittedName>
</protein>
<evidence type="ECO:0000313" key="2">
    <source>
        <dbReference type="Proteomes" id="UP000076858"/>
    </source>
</evidence>
<comment type="caution">
    <text evidence="1">The sequence shown here is derived from an EMBL/GenBank/DDBJ whole genome shotgun (WGS) entry which is preliminary data.</text>
</comment>
<evidence type="ECO:0000313" key="1">
    <source>
        <dbReference type="EMBL" id="KZS11815.1"/>
    </source>
</evidence>